<evidence type="ECO:0000256" key="1">
    <source>
        <dbReference type="SAM" id="MobiDB-lite"/>
    </source>
</evidence>
<evidence type="ECO:0000313" key="5">
    <source>
        <dbReference type="Proteomes" id="UP001596378"/>
    </source>
</evidence>
<sequence length="494" mass="56133">MEIILWIGFYFLTFYAFLPALISRIFGYRVFMNGKSADGISLTFDDGPDPEYTPKLLDLLKRHGAKGTFFVVGENAEKYPEIVARIHQEGHILGIHNYVHHMNWFMRPSTVKRQIRQTSDVIERITGTKPMYYRPPWGIVNMFDYAKLGHLQIVLWTSLFGDWKKRIGADKLYRRMKRKLKPGQVFLLHDCGSTFGADRDAPENTIAAVERILNDGSKKGYRFIGIDKMIEETERTKKKGGAGKAAGASAERSVGPVKKLVIALWMLWEKLFHVVFRLRPVGDTGFFNYRIRKYSGPALRLQSGRELKSGEQIMEIHFENRMLVEMGMKSKTSLQLAIRIIREMEKVLPDMARELAAISKGGDIRALYGVSMIHRGGESLGFEMFDLPKGLFAWSTNLYLRFMIRVVHPSGNRRVREHGESLNPRMLIMERETLLKWADDSRAVRRVGRERAAAVKADETGGRSTRKAEAASASASSDSSSEGEFDDATLGKLV</sequence>
<evidence type="ECO:0000259" key="3">
    <source>
        <dbReference type="PROSITE" id="PS51677"/>
    </source>
</evidence>
<dbReference type="Pfam" id="PF01522">
    <property type="entry name" value="Polysacc_deac_1"/>
    <property type="match status" value="1"/>
</dbReference>
<keyword evidence="5" id="KW-1185">Reference proteome</keyword>
<dbReference type="InterPro" id="IPR011330">
    <property type="entry name" value="Glyco_hydro/deAcase_b/a-brl"/>
</dbReference>
<dbReference type="PANTHER" id="PTHR10587">
    <property type="entry name" value="GLYCOSYL TRANSFERASE-RELATED"/>
    <property type="match status" value="1"/>
</dbReference>
<dbReference type="RefSeq" id="WP_378054385.1">
    <property type="nucleotide sequence ID" value="NZ_JBHMDN010000079.1"/>
</dbReference>
<feature type="transmembrane region" description="Helical" evidence="2">
    <location>
        <begin position="6"/>
        <end position="26"/>
    </location>
</feature>
<accession>A0ABW2FEP9</accession>
<evidence type="ECO:0000256" key="2">
    <source>
        <dbReference type="SAM" id="Phobius"/>
    </source>
</evidence>
<dbReference type="SUPFAM" id="SSF88713">
    <property type="entry name" value="Glycoside hydrolase/deacetylase"/>
    <property type="match status" value="1"/>
</dbReference>
<proteinExistence type="predicted"/>
<keyword evidence="2" id="KW-1133">Transmembrane helix</keyword>
<feature type="region of interest" description="Disordered" evidence="1">
    <location>
        <begin position="450"/>
        <end position="494"/>
    </location>
</feature>
<dbReference type="PANTHER" id="PTHR10587:SF137">
    <property type="entry name" value="4-DEOXY-4-FORMAMIDO-L-ARABINOSE-PHOSPHOUNDECAPRENOL DEFORMYLASE ARND-RELATED"/>
    <property type="match status" value="1"/>
</dbReference>
<gene>
    <name evidence="4" type="ORF">ACFQMJ_12280</name>
</gene>
<comment type="caution">
    <text evidence="4">The sequence shown here is derived from an EMBL/GenBank/DDBJ whole genome shotgun (WGS) entry which is preliminary data.</text>
</comment>
<dbReference type="InterPro" id="IPR002509">
    <property type="entry name" value="NODB_dom"/>
</dbReference>
<evidence type="ECO:0000313" key="4">
    <source>
        <dbReference type="EMBL" id="MFC7149305.1"/>
    </source>
</evidence>
<dbReference type="Proteomes" id="UP001596378">
    <property type="component" value="Unassembled WGS sequence"/>
</dbReference>
<reference evidence="5" key="1">
    <citation type="journal article" date="2019" name="Int. J. Syst. Evol. Microbiol.">
        <title>The Global Catalogue of Microorganisms (GCM) 10K type strain sequencing project: providing services to taxonomists for standard genome sequencing and annotation.</title>
        <authorList>
            <consortium name="The Broad Institute Genomics Platform"/>
            <consortium name="The Broad Institute Genome Sequencing Center for Infectious Disease"/>
            <person name="Wu L."/>
            <person name="Ma J."/>
        </authorList>
    </citation>
    <scope>NUCLEOTIDE SEQUENCE [LARGE SCALE GENOMIC DNA]</scope>
    <source>
        <strain evidence="5">KCTC 12907</strain>
    </source>
</reference>
<dbReference type="InterPro" id="IPR050248">
    <property type="entry name" value="Polysacc_deacetylase_ArnD"/>
</dbReference>
<feature type="compositionally biased region" description="Basic and acidic residues" evidence="1">
    <location>
        <begin position="450"/>
        <end position="469"/>
    </location>
</feature>
<dbReference type="PROSITE" id="PS51677">
    <property type="entry name" value="NODB"/>
    <property type="match status" value="1"/>
</dbReference>
<dbReference type="Pfam" id="PF22790">
    <property type="entry name" value="YkoP"/>
    <property type="match status" value="1"/>
</dbReference>
<feature type="compositionally biased region" description="Low complexity" evidence="1">
    <location>
        <begin position="470"/>
        <end position="480"/>
    </location>
</feature>
<keyword evidence="2" id="KW-0812">Transmembrane</keyword>
<organism evidence="4 5">
    <name type="scientific">Cohnella cellulosilytica</name>
    <dbReference type="NCBI Taxonomy" id="986710"/>
    <lineage>
        <taxon>Bacteria</taxon>
        <taxon>Bacillati</taxon>
        <taxon>Bacillota</taxon>
        <taxon>Bacilli</taxon>
        <taxon>Bacillales</taxon>
        <taxon>Paenibacillaceae</taxon>
        <taxon>Cohnella</taxon>
    </lineage>
</organism>
<dbReference type="EMBL" id="JBHTAI010000006">
    <property type="protein sequence ID" value="MFC7149305.1"/>
    <property type="molecule type" value="Genomic_DNA"/>
</dbReference>
<protein>
    <submittedName>
        <fullName evidence="4">Polysaccharide deacetylase family protein</fullName>
    </submittedName>
</protein>
<feature type="domain" description="NodB homology" evidence="3">
    <location>
        <begin position="38"/>
        <end position="224"/>
    </location>
</feature>
<dbReference type="Gene3D" id="3.20.20.370">
    <property type="entry name" value="Glycoside hydrolase/deacetylase"/>
    <property type="match status" value="1"/>
</dbReference>
<dbReference type="InterPro" id="IPR054467">
    <property type="entry name" value="YkoP-like_dom"/>
</dbReference>
<keyword evidence="2" id="KW-0472">Membrane</keyword>
<dbReference type="CDD" id="cd10959">
    <property type="entry name" value="CE4_NodB_like_3"/>
    <property type="match status" value="1"/>
</dbReference>
<name>A0ABW2FEP9_9BACL</name>